<dbReference type="InterPro" id="IPR001650">
    <property type="entry name" value="Helicase_C-like"/>
</dbReference>
<accession>A0A1A8VQQ8</accession>
<comment type="function">
    <text evidence="5">RNA helicase.</text>
</comment>
<comment type="similarity">
    <text evidence="5">Belongs to the DEAD box helicase family.</text>
</comment>
<protein>
    <recommendedName>
        <fullName evidence="5">ATP-dependent RNA helicase</fullName>
        <ecNumber evidence="5">3.6.4.13</ecNumber>
    </recommendedName>
</protein>
<evidence type="ECO:0000256" key="2">
    <source>
        <dbReference type="ARBA" id="ARBA00022801"/>
    </source>
</evidence>
<dbReference type="InterPro" id="IPR011545">
    <property type="entry name" value="DEAD/DEAH_box_helicase_dom"/>
</dbReference>
<dbReference type="GO" id="GO:0003723">
    <property type="term" value="F:RNA binding"/>
    <property type="evidence" value="ECO:0007669"/>
    <property type="project" value="UniProtKB-UniRule"/>
</dbReference>
<dbReference type="VEuPathDB" id="PlasmoDB:PmUG01_03021400"/>
<evidence type="ECO:0000259" key="8">
    <source>
        <dbReference type="PROSITE" id="PS51194"/>
    </source>
</evidence>
<dbReference type="Pfam" id="PF00270">
    <property type="entry name" value="DEAD"/>
    <property type="match status" value="1"/>
</dbReference>
<dbReference type="PANTHER" id="PTHR24031">
    <property type="entry name" value="RNA HELICASE"/>
    <property type="match status" value="1"/>
</dbReference>
<dbReference type="InterPro" id="IPR027417">
    <property type="entry name" value="P-loop_NTPase"/>
</dbReference>
<dbReference type="Gene3D" id="3.40.50.300">
    <property type="entry name" value="P-loop containing nucleotide triphosphate hydrolases"/>
    <property type="match status" value="2"/>
</dbReference>
<dbReference type="GO" id="GO:0005524">
    <property type="term" value="F:ATP binding"/>
    <property type="evidence" value="ECO:0007669"/>
    <property type="project" value="UniProtKB-UniRule"/>
</dbReference>
<sequence>MVSVENVKNLVKLCRIFQNVKISLSVESGRSSCFFRTVATDVAATAVTVGTPMSGSITAAITAAAGTTTPITNNVKEKESKSEAEENYLAEFVNGGKKIIYDNMNDLNALCLTKLKKLKADVHILTSSNREYVPYYFYDFFLAHYSFQSNYNNCLDKIEALKKMNDSIGNNEMKAEQIIGNNFFFCSSEDNTFIIKNRKLIIYDKKEEKTHIYCNREAVQKGIFIHNNYDKYAPDALCTTTDKCSTHYDKAVLHYNEVNHMNIDSFIKLSLEKNFRMKYVTTVQYCLFPFFLKNFDVLVHSFKGTGKTLAYCIPLLHKIIVQINNLKRNCTIIKENYVLALVVCPNIILVEQTYAIIKKLIMYHPCNIICHYIHGRKYMNMQDEINELKKKKPHVIVTTPVSFINHIKFSTNFSRMFFLCDTLIIDEAYFLLNPNYLKNILIIKNVLPKGHQTILLTCLVNNILKHLAYRFLRLNYVHLNFVDNCIYDSNIFHAAALMNIINFNSNEKLNYINYISKNKNSRLFQLHHELNAKLITMYRHNILNCDDLGKLWHCKDATTFYQNVNAFNSYIVNSSVGSSSDKQLDFQNDFLAGHKSGNKSISINSSRSGNISNSSCSTKVDIGQGEQSKEHLGNDAPDGKGKNSNTEHSVNEKNNLNLCDKRNELMDENNSKINTKRKIKRRTEEITEEITEEFIYRGTQNDEKIKKLKLNNSDYNNYTVYSKNCVKYEENKGKNIPTHIFLKQEYLIYESDKLALILFNIICKELLSNDNINIVIFMPTVKMVQFFYVIFKHYIFKGYIFLLYLKLNNSLKKKNLFFISHYYDKENVNFSVSSDPFVSIDHVLPNSSIENSKKEVNDLGKGKDAFCYFSEEIYANCSKSSEQSEIQSDCLNEQNEYKLQDEEEFCYEKGGENNTIYQKEYEQLKDMLISCLHSKLSLDKKIYTLNNFNNSEKKKKILFSTSMVCQGIEIDNVDLVIQIGVCASIDEYILRTNIATTKAMQGRSLLLLNELEGHYLFILYKNNIIISSISKNYLNYIYKENNLLYTLLKYKRRNKNVSENSLQKSNYITNNLIKVKKEDNNYDYNLEGEQIKLCNEELQNYGDNIDKGETFNFFYNSQIRHVEWHKHNHLLCSCELMYRSLLGFYCEKNENFKFEKWQVPSLIKNIIYSFGYFENFYITKSMAARLQVLNAPDVYIKFHAKSKSVLMSALPSYKGYKSRINELNHKCYAGGSSTRSSMSRSMSRSMSNSSNNVIYNGKESTSTESYNGSGISLGHTRVNRTILEENSRMMDEYTKGEKCKKTFIKKCPLYFPIQKYLL</sequence>
<comment type="domain">
    <text evidence="5">The Q motif is unique to and characteristic of the DEAD box family of RNA helicases and controls ATP binding and hydrolysis.</text>
</comment>
<dbReference type="Proteomes" id="UP000078597">
    <property type="component" value="Unassembled WGS sequence"/>
</dbReference>
<reference evidence="10" key="1">
    <citation type="submission" date="2016-05" db="EMBL/GenBank/DDBJ databases">
        <authorList>
            <person name="Naeem Raeece"/>
        </authorList>
    </citation>
    <scope>NUCLEOTIDE SEQUENCE [LARGE SCALE GENOMIC DNA]</scope>
</reference>
<dbReference type="GO" id="GO:0003724">
    <property type="term" value="F:RNA helicase activity"/>
    <property type="evidence" value="ECO:0007669"/>
    <property type="project" value="UniProtKB-EC"/>
</dbReference>
<evidence type="ECO:0000256" key="5">
    <source>
        <dbReference type="RuleBase" id="RU365068"/>
    </source>
</evidence>
<name>A0A1A8VQQ8_PLAMA</name>
<dbReference type="GO" id="GO:0016787">
    <property type="term" value="F:hydrolase activity"/>
    <property type="evidence" value="ECO:0007669"/>
    <property type="project" value="UniProtKB-KW"/>
</dbReference>
<dbReference type="Pfam" id="PF00271">
    <property type="entry name" value="Helicase_C"/>
    <property type="match status" value="1"/>
</dbReference>
<keyword evidence="5 9" id="KW-0347">Helicase</keyword>
<feature type="compositionally biased region" description="Low complexity" evidence="6">
    <location>
        <begin position="598"/>
        <end position="617"/>
    </location>
</feature>
<feature type="compositionally biased region" description="Polar residues" evidence="6">
    <location>
        <begin position="642"/>
        <end position="657"/>
    </location>
</feature>
<proteinExistence type="inferred from homology"/>
<feature type="compositionally biased region" description="Basic and acidic residues" evidence="6">
    <location>
        <begin position="627"/>
        <end position="641"/>
    </location>
</feature>
<dbReference type="PROSITE" id="PS51192">
    <property type="entry name" value="HELICASE_ATP_BIND_1"/>
    <property type="match status" value="1"/>
</dbReference>
<dbReference type="InterPro" id="IPR014001">
    <property type="entry name" value="Helicase_ATP-bd"/>
</dbReference>
<dbReference type="PROSITE" id="PS51194">
    <property type="entry name" value="HELICASE_CTER"/>
    <property type="match status" value="1"/>
</dbReference>
<keyword evidence="4 5" id="KW-0694">RNA-binding</keyword>
<feature type="region of interest" description="Disordered" evidence="6">
    <location>
        <begin position="597"/>
        <end position="663"/>
    </location>
</feature>
<keyword evidence="1 5" id="KW-0547">Nucleotide-binding</keyword>
<feature type="domain" description="Helicase ATP-binding" evidence="7">
    <location>
        <begin position="288"/>
        <end position="478"/>
    </location>
</feature>
<feature type="domain" description="Helicase C-terminal" evidence="8">
    <location>
        <begin position="898"/>
        <end position="1044"/>
    </location>
</feature>
<keyword evidence="2 5" id="KW-0378">Hydrolase</keyword>
<evidence type="ECO:0000256" key="4">
    <source>
        <dbReference type="ARBA" id="ARBA00022884"/>
    </source>
</evidence>
<evidence type="ECO:0000313" key="9">
    <source>
        <dbReference type="EMBL" id="SBS82002.1"/>
    </source>
</evidence>
<dbReference type="EMBL" id="FLQW01000127">
    <property type="protein sequence ID" value="SBS82002.1"/>
    <property type="molecule type" value="Genomic_DNA"/>
</dbReference>
<dbReference type="SUPFAM" id="SSF52540">
    <property type="entry name" value="P-loop containing nucleoside triphosphate hydrolases"/>
    <property type="match status" value="2"/>
</dbReference>
<keyword evidence="3 5" id="KW-0067">ATP-binding</keyword>
<evidence type="ECO:0000313" key="10">
    <source>
        <dbReference type="Proteomes" id="UP000078597"/>
    </source>
</evidence>
<evidence type="ECO:0000256" key="3">
    <source>
        <dbReference type="ARBA" id="ARBA00022840"/>
    </source>
</evidence>
<dbReference type="SMART" id="SM00487">
    <property type="entry name" value="DEXDc"/>
    <property type="match status" value="1"/>
</dbReference>
<evidence type="ECO:0000259" key="7">
    <source>
        <dbReference type="PROSITE" id="PS51192"/>
    </source>
</evidence>
<gene>
    <name evidence="9" type="ORF">PMALA_002510</name>
</gene>
<evidence type="ECO:0000256" key="1">
    <source>
        <dbReference type="ARBA" id="ARBA00022741"/>
    </source>
</evidence>
<comment type="catalytic activity">
    <reaction evidence="5">
        <text>ATP + H2O = ADP + phosphate + H(+)</text>
        <dbReference type="Rhea" id="RHEA:13065"/>
        <dbReference type="ChEBI" id="CHEBI:15377"/>
        <dbReference type="ChEBI" id="CHEBI:15378"/>
        <dbReference type="ChEBI" id="CHEBI:30616"/>
        <dbReference type="ChEBI" id="CHEBI:43474"/>
        <dbReference type="ChEBI" id="CHEBI:456216"/>
        <dbReference type="EC" id="3.6.4.13"/>
    </reaction>
</comment>
<organism evidence="9 10">
    <name type="scientific">Plasmodium malariae</name>
    <dbReference type="NCBI Taxonomy" id="5858"/>
    <lineage>
        <taxon>Eukaryota</taxon>
        <taxon>Sar</taxon>
        <taxon>Alveolata</taxon>
        <taxon>Apicomplexa</taxon>
        <taxon>Aconoidasida</taxon>
        <taxon>Haemosporida</taxon>
        <taxon>Plasmodiidae</taxon>
        <taxon>Plasmodium</taxon>
        <taxon>Plasmodium (Plasmodium)</taxon>
    </lineage>
</organism>
<dbReference type="EC" id="3.6.4.13" evidence="5"/>
<evidence type="ECO:0000256" key="6">
    <source>
        <dbReference type="SAM" id="MobiDB-lite"/>
    </source>
</evidence>